<reference evidence="3 4" key="2">
    <citation type="journal article" date="2016" name="ISME J.">
        <title>Characterization of the first cultured representative of Verrucomicrobia subdivision 5 indicates the proposal of a novel phylum.</title>
        <authorList>
            <person name="Spring S."/>
            <person name="Bunk B."/>
            <person name="Sproer C."/>
            <person name="Schumann P."/>
            <person name="Rohde M."/>
            <person name="Tindall B.J."/>
            <person name="Klenk H.P."/>
        </authorList>
    </citation>
    <scope>NUCLEOTIDE SEQUENCE [LARGE SCALE GENOMIC DNA]</scope>
    <source>
        <strain evidence="3 4">L21-Fru-AB</strain>
    </source>
</reference>
<dbReference type="AlphaFoldDB" id="A0A0G3EAB4"/>
<keyword evidence="4" id="KW-1185">Reference proteome</keyword>
<keyword evidence="2" id="KW-0472">Membrane</keyword>
<accession>A0A0G3EAB4</accession>
<sequence>MSDPGTHPDRLVRRAARRIFWAAVLVRSAGWAALVLGVWLALLWADHLLGLPAGLRLPLALAGFIVPLVLLARLFRGLRPHGREHTAVALERVFGIPDNVLINTLQFENRAMDEQERAFAKRTIRDCRRRMPSLRLAQLWDGARLRRRGGLGALLLACWAAYLALYPRQALNAATRYVRPMADRPPAGAAMIDVRPSGTVTVPEGEPLEITARLTGGRLRSAPVAVWSEGTERVPPERDAGEQVMLTASADATHTFTHTFSSVTRPFSFRVFAGRTWSPAVLVRVRRRSRITESWTGISPPGYTGRDPYRIPGPPAPITALPGSGIRVGLRCDPPAREVSWMAGGETNAMQRDEGEWTIETGMRGGGLYRIEARQEGTERAIVLAEGEFVPESDRRPRAAFDTSDRNRLLAPGAELELPVRAEDDYGLRSVSVTVRDAENGDATATVKDWTYIGPPGREGEVREVMAVTLDPGRFEFGRAYIFEARARDWNPAGEETVSKPVVVRVQSPDDYRIDPDDPLAPAFEKLRDTLAAQKKSLALTRNLRLHLDEAVEKDNLDEHRAAVRGPQQAARSSGAEALELFVEQEKEGEAYALRLGPLVNGEMAWVLEALDEPPGSGIAAAGTWSARIEDRQQYILAELIALLGKLADRDLVRSEEGPEDGVLAPMALDDAARDLKNDLDDFLDAQERIIDQTRTLADRGPEDLTDEEEEILGALAREEAEWAEFFHEKLTDFSKLPEQDFADSSLSQELVEIYHEVKLAAAELYEKKIELAVPTEQAGAEQAEELVHNLEKWLQDTPDYMKWVMEDVPEMPDIPLAELPAELEDIVGELFDTQESMTEDIEDISSAWAGSIDKGAGWTAMDGPISSMGAKGITGSLLPNSSEIGGRSGEGRTGRSHGQMVEETAVGKGGRKTPTRLTPSPFEQGSVDDQSTEDPGGATGGGKVAGYGSEGLRGPAPDTMPDKLPRLISKQTRIRQEAEALALKLRRYNLPSGDLESSIRAMRAVEDAAQRGRGLALRQAHTRALDSLRGAERSLNTETGLQREQTHLPEWMREEILSGYRETLPRGYETLIAEYFRVLAGGTRADEPGAE</sequence>
<keyword evidence="2" id="KW-0812">Transmembrane</keyword>
<keyword evidence="2" id="KW-1133">Transmembrane helix</keyword>
<feature type="transmembrane region" description="Helical" evidence="2">
    <location>
        <begin position="57"/>
        <end position="75"/>
    </location>
</feature>
<dbReference type="RefSeq" id="WP_052880825.1">
    <property type="nucleotide sequence ID" value="NZ_CP010904.1"/>
</dbReference>
<evidence type="ECO:0000256" key="1">
    <source>
        <dbReference type="SAM" id="MobiDB-lite"/>
    </source>
</evidence>
<feature type="compositionally biased region" description="Gly residues" evidence="1">
    <location>
        <begin position="938"/>
        <end position="952"/>
    </location>
</feature>
<feature type="transmembrane region" description="Helical" evidence="2">
    <location>
        <begin position="20"/>
        <end position="45"/>
    </location>
</feature>
<dbReference type="KEGG" id="vbl:L21SP4_00100"/>
<feature type="transmembrane region" description="Helical" evidence="2">
    <location>
        <begin position="149"/>
        <end position="166"/>
    </location>
</feature>
<feature type="compositionally biased region" description="Polar residues" evidence="1">
    <location>
        <begin position="916"/>
        <end position="930"/>
    </location>
</feature>
<reference evidence="4" key="1">
    <citation type="submission" date="2015-02" db="EMBL/GenBank/DDBJ databases">
        <title>Description and complete genome sequence of the first cultured representative of the subdivision 5 of the Verrucomicrobia phylum.</title>
        <authorList>
            <person name="Spring S."/>
            <person name="Bunk B."/>
            <person name="Sproer C."/>
            <person name="Klenk H.-P."/>
        </authorList>
    </citation>
    <scope>NUCLEOTIDE SEQUENCE [LARGE SCALE GENOMIC DNA]</scope>
    <source>
        <strain evidence="4">L21-Fru-AB</strain>
    </source>
</reference>
<dbReference type="OrthoDB" id="257350at2"/>
<proteinExistence type="predicted"/>
<organism evidence="3 4">
    <name type="scientific">Kiritimatiella glycovorans</name>
    <dbReference type="NCBI Taxonomy" id="1307763"/>
    <lineage>
        <taxon>Bacteria</taxon>
        <taxon>Pseudomonadati</taxon>
        <taxon>Kiritimatiellota</taxon>
        <taxon>Kiritimatiellia</taxon>
        <taxon>Kiritimatiellales</taxon>
        <taxon>Kiritimatiellaceae</taxon>
        <taxon>Kiritimatiella</taxon>
    </lineage>
</organism>
<evidence type="ECO:0008006" key="5">
    <source>
        <dbReference type="Google" id="ProtNLM"/>
    </source>
</evidence>
<gene>
    <name evidence="3" type="ORF">L21SP4_00100</name>
</gene>
<name>A0A0G3EAB4_9BACT</name>
<dbReference type="EMBL" id="CP010904">
    <property type="protein sequence ID" value="AKJ63386.1"/>
    <property type="molecule type" value="Genomic_DNA"/>
</dbReference>
<protein>
    <recommendedName>
        <fullName evidence="5">DUF4175 family protein</fullName>
    </recommendedName>
</protein>
<feature type="region of interest" description="Disordered" evidence="1">
    <location>
        <begin position="877"/>
        <end position="963"/>
    </location>
</feature>
<evidence type="ECO:0000256" key="2">
    <source>
        <dbReference type="SAM" id="Phobius"/>
    </source>
</evidence>
<evidence type="ECO:0000313" key="4">
    <source>
        <dbReference type="Proteomes" id="UP000035268"/>
    </source>
</evidence>
<evidence type="ECO:0000313" key="3">
    <source>
        <dbReference type="EMBL" id="AKJ63386.1"/>
    </source>
</evidence>
<dbReference type="Proteomes" id="UP000035268">
    <property type="component" value="Chromosome"/>
</dbReference>
<dbReference type="STRING" id="1307763.L21SP4_00100"/>